<dbReference type="EMBL" id="CAMGYJ010000007">
    <property type="protein sequence ID" value="CAI0448905.1"/>
    <property type="molecule type" value="Genomic_DNA"/>
</dbReference>
<keyword evidence="5" id="KW-1185">Reference proteome</keyword>
<dbReference type="PANTHER" id="PTHR45782">
    <property type="entry name" value="MITOCHONDRIAL RIBOSOME-ASSOCIATED GTPASE 1"/>
    <property type="match status" value="1"/>
</dbReference>
<keyword evidence="2" id="KW-0342">GTP-binding</keyword>
<reference evidence="4" key="1">
    <citation type="submission" date="2022-08" db="EMBL/GenBank/DDBJ databases">
        <authorList>
            <person name="Gutierrez-Valencia J."/>
        </authorList>
    </citation>
    <scope>NUCLEOTIDE SEQUENCE</scope>
</reference>
<keyword evidence="1" id="KW-0547">Nucleotide-binding</keyword>
<gene>
    <name evidence="4" type="ORF">LITE_LOCUS29977</name>
</gene>
<feature type="domain" description="G" evidence="3">
    <location>
        <begin position="121"/>
        <end position="177"/>
    </location>
</feature>
<dbReference type="GO" id="GO:0003924">
    <property type="term" value="F:GTPase activity"/>
    <property type="evidence" value="ECO:0007669"/>
    <property type="project" value="TreeGrafter"/>
</dbReference>
<accession>A0AAV0MT74</accession>
<dbReference type="Gene3D" id="3.40.50.300">
    <property type="entry name" value="P-loop containing nucleotide triphosphate hydrolases"/>
    <property type="match status" value="1"/>
</dbReference>
<dbReference type="SUPFAM" id="SSF52540">
    <property type="entry name" value="P-loop containing nucleoside triphosphate hydrolases"/>
    <property type="match status" value="1"/>
</dbReference>
<comment type="caution">
    <text evidence="4">The sequence shown here is derived from an EMBL/GenBank/DDBJ whole genome shotgun (WGS) entry which is preliminary data.</text>
</comment>
<dbReference type="FunFam" id="3.40.50.300:FF:001189">
    <property type="entry name" value="DAR GTPase 3 chloroplastic"/>
    <property type="match status" value="1"/>
</dbReference>
<sequence>MQWYPGHIGKAEKELKEQLKLMDVVIEVRDARIPLSTTHPEMDSWLGNRKRILVLNREDMISKADRNAWAAYFSRQGMKVIFANGKLGMGSTKLGRLAKDMAANVNIKRRAKGLLPRAVRAGIVGYPNVGKSSLINRLLKRRMCPAAPRPGITRDLKWVRFGKDLELLDSPGILPMRISDQTAAIKLAMCDDIGERSYDVADVAAVLVQMLIRIPSVGMLGHLLLLSICSYCLSSNLELSSFFAGAKALQDRYKIDNDCLCGKTYVNIPLVPLIIY</sequence>
<dbReference type="GO" id="GO:0032543">
    <property type="term" value="P:mitochondrial translation"/>
    <property type="evidence" value="ECO:0007669"/>
    <property type="project" value="TreeGrafter"/>
</dbReference>
<proteinExistence type="predicted"/>
<dbReference type="InterPro" id="IPR027417">
    <property type="entry name" value="P-loop_NTPase"/>
</dbReference>
<dbReference type="GO" id="GO:0005739">
    <property type="term" value="C:mitochondrion"/>
    <property type="evidence" value="ECO:0007669"/>
    <property type="project" value="TreeGrafter"/>
</dbReference>
<dbReference type="NCBIfam" id="TIGR03596">
    <property type="entry name" value="GTPase_YlqF"/>
    <property type="match status" value="1"/>
</dbReference>
<dbReference type="InterPro" id="IPR006073">
    <property type="entry name" value="GTP-bd"/>
</dbReference>
<evidence type="ECO:0000313" key="5">
    <source>
        <dbReference type="Proteomes" id="UP001154282"/>
    </source>
</evidence>
<dbReference type="PRINTS" id="PR00326">
    <property type="entry name" value="GTP1OBG"/>
</dbReference>
<evidence type="ECO:0000256" key="2">
    <source>
        <dbReference type="ARBA" id="ARBA00023134"/>
    </source>
</evidence>
<dbReference type="InterPro" id="IPR019991">
    <property type="entry name" value="GTP-bd_ribosome_bgen"/>
</dbReference>
<dbReference type="AlphaFoldDB" id="A0AAV0MT74"/>
<evidence type="ECO:0000256" key="1">
    <source>
        <dbReference type="ARBA" id="ARBA00022741"/>
    </source>
</evidence>
<protein>
    <recommendedName>
        <fullName evidence="3">G domain-containing protein</fullName>
    </recommendedName>
</protein>
<dbReference type="Proteomes" id="UP001154282">
    <property type="component" value="Unassembled WGS sequence"/>
</dbReference>
<dbReference type="PANTHER" id="PTHR45782:SF5">
    <property type="entry name" value="DAR GTPASE 3, CHLOROPLASTIC"/>
    <property type="match status" value="1"/>
</dbReference>
<evidence type="ECO:0000313" key="4">
    <source>
        <dbReference type="EMBL" id="CAI0448905.1"/>
    </source>
</evidence>
<evidence type="ECO:0000259" key="3">
    <source>
        <dbReference type="Pfam" id="PF01926"/>
    </source>
</evidence>
<dbReference type="GO" id="GO:0005525">
    <property type="term" value="F:GTP binding"/>
    <property type="evidence" value="ECO:0007669"/>
    <property type="project" value="UniProtKB-KW"/>
</dbReference>
<name>A0AAV0MT74_9ROSI</name>
<organism evidence="4 5">
    <name type="scientific">Linum tenue</name>
    <dbReference type="NCBI Taxonomy" id="586396"/>
    <lineage>
        <taxon>Eukaryota</taxon>
        <taxon>Viridiplantae</taxon>
        <taxon>Streptophyta</taxon>
        <taxon>Embryophyta</taxon>
        <taxon>Tracheophyta</taxon>
        <taxon>Spermatophyta</taxon>
        <taxon>Magnoliopsida</taxon>
        <taxon>eudicotyledons</taxon>
        <taxon>Gunneridae</taxon>
        <taxon>Pentapetalae</taxon>
        <taxon>rosids</taxon>
        <taxon>fabids</taxon>
        <taxon>Malpighiales</taxon>
        <taxon>Linaceae</taxon>
        <taxon>Linum</taxon>
    </lineage>
</organism>
<dbReference type="Pfam" id="PF01926">
    <property type="entry name" value="MMR_HSR1"/>
    <property type="match status" value="1"/>
</dbReference>
<dbReference type="CDD" id="cd01856">
    <property type="entry name" value="YlqF"/>
    <property type="match status" value="1"/>
</dbReference>